<proteinExistence type="predicted"/>
<evidence type="ECO:0000313" key="2">
    <source>
        <dbReference type="Proteomes" id="UP000252519"/>
    </source>
</evidence>
<sequence length="242" mass="27847">MNEWRDWTPHIARVPPLEVEWLDSNGYRTLSQDYLMNIEGSQTQSPYEFYARPIRRERVKVPPSEISSGEEEQLQSETEAMLNAHDELRKKATVLDTFYSLEDNRSPLESNQVANWLKDNIRVFAICACSEERGAYTGEWQRVEVLSCDIFANVLFLDSGGTELVVPYSLYKIHPIHCTYPPMCMQLCMYGVGPPEADGRLEWGEGPKNEWRKLLREDLPMAISVLKRLNAANDNTVLQSNE</sequence>
<dbReference type="SUPFAM" id="SSF63748">
    <property type="entry name" value="Tudor/PWWP/MBT"/>
    <property type="match status" value="1"/>
</dbReference>
<dbReference type="Proteomes" id="UP000252519">
    <property type="component" value="Unassembled WGS sequence"/>
</dbReference>
<reference evidence="1 2" key="1">
    <citation type="submission" date="2014-10" db="EMBL/GenBank/DDBJ databases">
        <title>Draft genome of the hookworm Ancylostoma caninum.</title>
        <authorList>
            <person name="Mitreva M."/>
        </authorList>
    </citation>
    <scope>NUCLEOTIDE SEQUENCE [LARGE SCALE GENOMIC DNA]</scope>
    <source>
        <strain evidence="1 2">Baltimore</strain>
    </source>
</reference>
<gene>
    <name evidence="1" type="ORF">ANCCAN_30299</name>
</gene>
<comment type="caution">
    <text evidence="1">The sequence shown here is derived from an EMBL/GenBank/DDBJ whole genome shotgun (WGS) entry which is preliminary data.</text>
</comment>
<dbReference type="STRING" id="29170.A0A368EWC0"/>
<organism evidence="1 2">
    <name type="scientific">Ancylostoma caninum</name>
    <name type="common">Dog hookworm</name>
    <dbReference type="NCBI Taxonomy" id="29170"/>
    <lineage>
        <taxon>Eukaryota</taxon>
        <taxon>Metazoa</taxon>
        <taxon>Ecdysozoa</taxon>
        <taxon>Nematoda</taxon>
        <taxon>Chromadorea</taxon>
        <taxon>Rhabditida</taxon>
        <taxon>Rhabditina</taxon>
        <taxon>Rhabditomorpha</taxon>
        <taxon>Strongyloidea</taxon>
        <taxon>Ancylostomatidae</taxon>
        <taxon>Ancylostomatinae</taxon>
        <taxon>Ancylostoma</taxon>
    </lineage>
</organism>
<protein>
    <submittedName>
        <fullName evidence="1">Uncharacterized protein</fullName>
    </submittedName>
</protein>
<dbReference type="Gene3D" id="2.30.30.140">
    <property type="match status" value="1"/>
</dbReference>
<dbReference type="EMBL" id="JOJR01024448">
    <property type="protein sequence ID" value="RCN24012.1"/>
    <property type="molecule type" value="Genomic_DNA"/>
</dbReference>
<dbReference type="AlphaFoldDB" id="A0A368EWC0"/>
<keyword evidence="2" id="KW-1185">Reference proteome</keyword>
<name>A0A368EWC0_ANCCA</name>
<accession>A0A368EWC0</accession>
<evidence type="ECO:0000313" key="1">
    <source>
        <dbReference type="EMBL" id="RCN24012.1"/>
    </source>
</evidence>
<dbReference type="OrthoDB" id="5832178at2759"/>
<feature type="non-terminal residue" evidence="1">
    <location>
        <position position="242"/>
    </location>
</feature>